<proteinExistence type="predicted"/>
<evidence type="ECO:0000256" key="1">
    <source>
        <dbReference type="SAM" id="MobiDB-lite"/>
    </source>
</evidence>
<dbReference type="OrthoDB" id="4081054at2759"/>
<organism evidence="2 3">
    <name type="scientific">Candidozyma pseudohaemuli</name>
    <dbReference type="NCBI Taxonomy" id="418784"/>
    <lineage>
        <taxon>Eukaryota</taxon>
        <taxon>Fungi</taxon>
        <taxon>Dikarya</taxon>
        <taxon>Ascomycota</taxon>
        <taxon>Saccharomycotina</taxon>
        <taxon>Pichiomycetes</taxon>
        <taxon>Metschnikowiaceae</taxon>
        <taxon>Candidozyma</taxon>
    </lineage>
</organism>
<accession>A0A2P7YK71</accession>
<dbReference type="Proteomes" id="UP000241107">
    <property type="component" value="Unassembled WGS sequence"/>
</dbReference>
<sequence length="625" mass="68234">MTSVNKIPKENLMLDPFEENSHCETLTSQAYLTARDVAIALSIPDSKLVVIASILESMACLLPRKAPASFVSAFVKLLVAHIADNKLFEGLVKRFREGVPPEWNLLLRGERLSSIGAISSVWNHCAGPPELTLNENLAFITCFVESLPEILQAVGLVPRKDVEELDTDVLAGSISSKYAKESKAGSTVNLTKLAQLVLRDDIGDVGTLCILHSARATGEVLTAAGKTTDLPENKAAKRISAYILERPHLVYLALRGLAPGALTIIEKHYQAQSVSFDLAIDDPPFFISSLLCHGVKFNFSSFPVLYKCVELASERIEALAFHNITGLYKLHNSKARSMSLLATLCDAIYLVSRNIGIQFEEMFDQVPLFQNVFNYSPLPPYPKLNSYLPAGSSMSTAAPELEHLGPVLMFGSMVSSLGCLVRAASIVATYEIREVTKQEGLASSVNDKLTTYRVEKVIASIIAAMVALDTTEGLPLNDLIRRDCIESLNKLLLFCRKHTTEEVNLEGEVFWVTLFNMANDVCYSDIALSPVILQTLDMLVEKVELGDCEDLVKSALVPLYATFDDGKVSYPSTGSIIEWDIEGCQLVSVPREEYEFLNAESPGASAKSPGGGSSIKKSAEVSKKK</sequence>
<evidence type="ECO:0000313" key="3">
    <source>
        <dbReference type="Proteomes" id="UP000241107"/>
    </source>
</evidence>
<dbReference type="VEuPathDB" id="FungiDB:C7M61_004170"/>
<dbReference type="RefSeq" id="XP_024712466.1">
    <property type="nucleotide sequence ID" value="XM_024859494.1"/>
</dbReference>
<gene>
    <name evidence="2" type="ORF">C7M61_004170</name>
</gene>
<protein>
    <submittedName>
        <fullName evidence="2">Uncharacterized protein</fullName>
    </submittedName>
</protein>
<feature type="region of interest" description="Disordered" evidence="1">
    <location>
        <begin position="600"/>
        <end position="625"/>
    </location>
</feature>
<name>A0A2P7YK71_9ASCO</name>
<dbReference type="GeneID" id="36567558"/>
<dbReference type="EMBL" id="PYFQ01000012">
    <property type="protein sequence ID" value="PSK36346.1"/>
    <property type="molecule type" value="Genomic_DNA"/>
</dbReference>
<evidence type="ECO:0000313" key="2">
    <source>
        <dbReference type="EMBL" id="PSK36346.1"/>
    </source>
</evidence>
<comment type="caution">
    <text evidence="2">The sequence shown here is derived from an EMBL/GenBank/DDBJ whole genome shotgun (WGS) entry which is preliminary data.</text>
</comment>
<reference evidence="2 3" key="1">
    <citation type="submission" date="2018-03" db="EMBL/GenBank/DDBJ databases">
        <title>Candida pseudohaemulonii genome assembly and annotation.</title>
        <authorList>
            <person name="Munoz J.F."/>
            <person name="Gade L.G."/>
            <person name="Chow N.A."/>
            <person name="Litvintseva A.P."/>
            <person name="Loparev V.N."/>
            <person name="Cuomo C.A."/>
        </authorList>
    </citation>
    <scope>NUCLEOTIDE SEQUENCE [LARGE SCALE GENOMIC DNA]</scope>
    <source>
        <strain evidence="2 3">B12108</strain>
    </source>
</reference>
<dbReference type="AlphaFoldDB" id="A0A2P7YK71"/>
<keyword evidence="3" id="KW-1185">Reference proteome</keyword>